<dbReference type="InterPro" id="IPR050093">
    <property type="entry name" value="ABC_SmlMolc_Importer"/>
</dbReference>
<dbReference type="EMBL" id="JBHSQK010000044">
    <property type="protein sequence ID" value="MFC5950091.1"/>
    <property type="molecule type" value="Genomic_DNA"/>
</dbReference>
<dbReference type="SMART" id="SM00382">
    <property type="entry name" value="AAA"/>
    <property type="match status" value="1"/>
</dbReference>
<dbReference type="Pfam" id="PF00005">
    <property type="entry name" value="ABC_tran"/>
    <property type="match status" value="1"/>
</dbReference>
<dbReference type="InterPro" id="IPR013611">
    <property type="entry name" value="Transp-assoc_OB_typ2"/>
</dbReference>
<keyword evidence="1" id="KW-0813">Transport</keyword>
<keyword evidence="8" id="KW-0472">Membrane</keyword>
<evidence type="ECO:0000256" key="9">
    <source>
        <dbReference type="SAM" id="MobiDB-lite"/>
    </source>
</evidence>
<evidence type="ECO:0000256" key="2">
    <source>
        <dbReference type="ARBA" id="ARBA00022475"/>
    </source>
</evidence>
<reference evidence="12" key="1">
    <citation type="journal article" date="2019" name="Int. J. Syst. Evol. Microbiol.">
        <title>The Global Catalogue of Microorganisms (GCM) 10K type strain sequencing project: providing services to taxonomists for standard genome sequencing and annotation.</title>
        <authorList>
            <consortium name="The Broad Institute Genomics Platform"/>
            <consortium name="The Broad Institute Genome Sequencing Center for Infectious Disease"/>
            <person name="Wu L."/>
            <person name="Ma J."/>
        </authorList>
    </citation>
    <scope>NUCLEOTIDE SEQUENCE [LARGE SCALE GENOMIC DNA]</scope>
    <source>
        <strain evidence="12">CGMCC 4.7397</strain>
    </source>
</reference>
<dbReference type="InterPro" id="IPR003593">
    <property type="entry name" value="AAA+_ATPase"/>
</dbReference>
<evidence type="ECO:0000256" key="8">
    <source>
        <dbReference type="ARBA" id="ARBA00023136"/>
    </source>
</evidence>
<feature type="region of interest" description="Disordered" evidence="9">
    <location>
        <begin position="90"/>
        <end position="149"/>
    </location>
</feature>
<dbReference type="PROSITE" id="PS50893">
    <property type="entry name" value="ABC_TRANSPORTER_2"/>
    <property type="match status" value="1"/>
</dbReference>
<dbReference type="InterPro" id="IPR008995">
    <property type="entry name" value="Mo/tungstate-bd_C_term_dom"/>
</dbReference>
<dbReference type="InterPro" id="IPR017871">
    <property type="entry name" value="ABC_transporter-like_CS"/>
</dbReference>
<keyword evidence="6" id="KW-0408">Iron</keyword>
<dbReference type="PANTHER" id="PTHR42781:SF4">
    <property type="entry name" value="SPERMIDINE_PUTRESCINE IMPORT ATP-BINDING PROTEIN POTA"/>
    <property type="match status" value="1"/>
</dbReference>
<evidence type="ECO:0000256" key="1">
    <source>
        <dbReference type="ARBA" id="ARBA00022448"/>
    </source>
</evidence>
<organism evidence="11 12">
    <name type="scientific">Pseudonocardia lutea</name>
    <dbReference type="NCBI Taxonomy" id="2172015"/>
    <lineage>
        <taxon>Bacteria</taxon>
        <taxon>Bacillati</taxon>
        <taxon>Actinomycetota</taxon>
        <taxon>Actinomycetes</taxon>
        <taxon>Pseudonocardiales</taxon>
        <taxon>Pseudonocardiaceae</taxon>
        <taxon>Pseudonocardia</taxon>
    </lineage>
</organism>
<keyword evidence="2" id="KW-1003">Cell membrane</keyword>
<dbReference type="Proteomes" id="UP001596119">
    <property type="component" value="Unassembled WGS sequence"/>
</dbReference>
<evidence type="ECO:0000256" key="6">
    <source>
        <dbReference type="ARBA" id="ARBA00023004"/>
    </source>
</evidence>
<keyword evidence="12" id="KW-1185">Reference proteome</keyword>
<feature type="region of interest" description="Disordered" evidence="9">
    <location>
        <begin position="1"/>
        <end position="38"/>
    </location>
</feature>
<evidence type="ECO:0000256" key="7">
    <source>
        <dbReference type="ARBA" id="ARBA00023065"/>
    </source>
</evidence>
<dbReference type="SUPFAM" id="SSF50331">
    <property type="entry name" value="MOP-like"/>
    <property type="match status" value="1"/>
</dbReference>
<dbReference type="CDD" id="cd03259">
    <property type="entry name" value="ABC_Carb_Solutes_like"/>
    <property type="match status" value="1"/>
</dbReference>
<keyword evidence="3" id="KW-0410">Iron transport</keyword>
<evidence type="ECO:0000256" key="4">
    <source>
        <dbReference type="ARBA" id="ARBA00022741"/>
    </source>
</evidence>
<keyword evidence="7" id="KW-0406">Ion transport</keyword>
<feature type="domain" description="ABC transporter" evidence="10">
    <location>
        <begin position="182"/>
        <end position="412"/>
    </location>
</feature>
<dbReference type="Gene3D" id="3.40.50.300">
    <property type="entry name" value="P-loop containing nucleotide triphosphate hydrolases"/>
    <property type="match status" value="1"/>
</dbReference>
<evidence type="ECO:0000259" key="10">
    <source>
        <dbReference type="PROSITE" id="PS50893"/>
    </source>
</evidence>
<evidence type="ECO:0000256" key="5">
    <source>
        <dbReference type="ARBA" id="ARBA00022840"/>
    </source>
</evidence>
<protein>
    <submittedName>
        <fullName evidence="11">ATP-binding cassette domain-containing protein</fullName>
    </submittedName>
</protein>
<evidence type="ECO:0000313" key="11">
    <source>
        <dbReference type="EMBL" id="MFC5950091.1"/>
    </source>
</evidence>
<dbReference type="RefSeq" id="WP_379567230.1">
    <property type="nucleotide sequence ID" value="NZ_JBHSQK010000044.1"/>
</dbReference>
<dbReference type="Pfam" id="PF08402">
    <property type="entry name" value="TOBE_2"/>
    <property type="match status" value="1"/>
</dbReference>
<gene>
    <name evidence="11" type="ORF">ACFQH9_17605</name>
</gene>
<dbReference type="InterPro" id="IPR015853">
    <property type="entry name" value="ABC_transpr_FbpC"/>
</dbReference>
<dbReference type="InterPro" id="IPR003439">
    <property type="entry name" value="ABC_transporter-like_ATP-bd"/>
</dbReference>
<keyword evidence="5 11" id="KW-0067">ATP-binding</keyword>
<evidence type="ECO:0000313" key="12">
    <source>
        <dbReference type="Proteomes" id="UP001596119"/>
    </source>
</evidence>
<comment type="caution">
    <text evidence="11">The sequence shown here is derived from an EMBL/GenBank/DDBJ whole genome shotgun (WGS) entry which is preliminary data.</text>
</comment>
<dbReference type="PROSITE" id="PS00211">
    <property type="entry name" value="ABC_TRANSPORTER_1"/>
    <property type="match status" value="1"/>
</dbReference>
<dbReference type="SUPFAM" id="SSF52540">
    <property type="entry name" value="P-loop containing nucleoside triphosphate hydrolases"/>
    <property type="match status" value="1"/>
</dbReference>
<name>A0ABW1I8S5_9PSEU</name>
<sequence>MKPTTNTEAELVKPTTNTEAELVKPTTNTEAELVKPTTNTEAELVKPTTNTEAELVKPTTNTEAELVKPTTNTEAELVKPTTNTEAELVKPTTNTEAELVKPTTNTEAELVKPTTNTEAELVKPTTNTEAELVKPTTNTEAELVKPTTNTEAELVKPTIRAEENTVTAVQKSPTDTATDAAVEFRGVSRVFGETRALDGLDLALRRGELLALLGPSGCGKTTALRLLAGFDRPTSGEIRIDGADVTGVPASRRDTGMVFQAYSLFPTMTAAENVAFGLRMRKVGGAERARRAAELLELVGLGDRGGSYPHQLSGGQQQRVALARALAVRPSVLLLDEPLSALDARVRVQLRDEIRRLQLAEGITTLFVTHDQSEALAVADRVAVLNAGRMEQVDVPQEVYARPATPFVAEFVGVMNTVPVSGDRITPGAAATTQVRPEALLVGAPDGLPGTVLTSTFLGPVTRLVIRTEVGELTADAVTRPGLPGIGDDTTVQISG</sequence>
<evidence type="ECO:0000256" key="3">
    <source>
        <dbReference type="ARBA" id="ARBA00022496"/>
    </source>
</evidence>
<dbReference type="GO" id="GO:0005524">
    <property type="term" value="F:ATP binding"/>
    <property type="evidence" value="ECO:0007669"/>
    <property type="project" value="UniProtKB-KW"/>
</dbReference>
<dbReference type="PANTHER" id="PTHR42781">
    <property type="entry name" value="SPERMIDINE/PUTRESCINE IMPORT ATP-BINDING PROTEIN POTA"/>
    <property type="match status" value="1"/>
</dbReference>
<keyword evidence="4" id="KW-0547">Nucleotide-binding</keyword>
<accession>A0ABW1I8S5</accession>
<proteinExistence type="predicted"/>
<dbReference type="InterPro" id="IPR027417">
    <property type="entry name" value="P-loop_NTPase"/>
</dbReference>